<dbReference type="Gramene" id="OPUNC12G02870.1">
    <property type="protein sequence ID" value="OPUNC12G02870.1"/>
    <property type="gene ID" value="OPUNC12G02870"/>
</dbReference>
<keyword evidence="3" id="KW-1185">Reference proteome</keyword>
<sequence>MGVFCAITYLRIVHLTNVKADSYARKVIVHETLPMMYLIVYLARSPNHGDFMLIFRLTSSLGTDPPLDLDDKERFVDYDLGDNVVFINRNYTTWLSAKDYPGLMPNHIYFTDDDDEYSHWAFKGTPRDIGVYNYEYDSVSEVVPP</sequence>
<dbReference type="AlphaFoldDB" id="A0A0E0MJN7"/>
<evidence type="ECO:0000259" key="1">
    <source>
        <dbReference type="Pfam" id="PF03478"/>
    </source>
</evidence>
<reference evidence="2" key="2">
    <citation type="submission" date="2018-05" db="EMBL/GenBank/DDBJ databases">
        <title>OpunRS2 (Oryza punctata Reference Sequence Version 2).</title>
        <authorList>
            <person name="Zhang J."/>
            <person name="Kudrna D."/>
            <person name="Lee S."/>
            <person name="Talag J."/>
            <person name="Welchert J."/>
            <person name="Wing R.A."/>
        </authorList>
    </citation>
    <scope>NUCLEOTIDE SEQUENCE [LARGE SCALE GENOMIC DNA]</scope>
</reference>
<dbReference type="Pfam" id="PF03478">
    <property type="entry name" value="Beta-prop_KIB1-4"/>
    <property type="match status" value="1"/>
</dbReference>
<evidence type="ECO:0000313" key="3">
    <source>
        <dbReference type="Proteomes" id="UP000026962"/>
    </source>
</evidence>
<dbReference type="InterPro" id="IPR005174">
    <property type="entry name" value="KIB1-4_b-propeller"/>
</dbReference>
<accession>A0A0E0MJN7</accession>
<dbReference type="HOGENOM" id="CLU_1790049_0_0_1"/>
<evidence type="ECO:0000313" key="2">
    <source>
        <dbReference type="EnsemblPlants" id="OPUNC12G02870.1"/>
    </source>
</evidence>
<organism evidence="2">
    <name type="scientific">Oryza punctata</name>
    <name type="common">Red rice</name>
    <dbReference type="NCBI Taxonomy" id="4537"/>
    <lineage>
        <taxon>Eukaryota</taxon>
        <taxon>Viridiplantae</taxon>
        <taxon>Streptophyta</taxon>
        <taxon>Embryophyta</taxon>
        <taxon>Tracheophyta</taxon>
        <taxon>Spermatophyta</taxon>
        <taxon>Magnoliopsida</taxon>
        <taxon>Liliopsida</taxon>
        <taxon>Poales</taxon>
        <taxon>Poaceae</taxon>
        <taxon>BOP clade</taxon>
        <taxon>Oryzoideae</taxon>
        <taxon>Oryzeae</taxon>
        <taxon>Oryzinae</taxon>
        <taxon>Oryza</taxon>
    </lineage>
</organism>
<reference evidence="2" key="1">
    <citation type="submission" date="2015-04" db="UniProtKB">
        <authorList>
            <consortium name="EnsemblPlants"/>
        </authorList>
    </citation>
    <scope>IDENTIFICATION</scope>
</reference>
<dbReference type="Proteomes" id="UP000026962">
    <property type="component" value="Chromosome 12"/>
</dbReference>
<dbReference type="EnsemblPlants" id="OPUNC12G02870.1">
    <property type="protein sequence ID" value="OPUNC12G02870.1"/>
    <property type="gene ID" value="OPUNC12G02870"/>
</dbReference>
<feature type="domain" description="KIB1-4 beta-propeller" evidence="1">
    <location>
        <begin position="4"/>
        <end position="133"/>
    </location>
</feature>
<dbReference type="PANTHER" id="PTHR44586:SF10">
    <property type="entry name" value="DUF295 DOMAIN-CONTAINING PROTEIN"/>
    <property type="match status" value="1"/>
</dbReference>
<name>A0A0E0MJN7_ORYPU</name>
<proteinExistence type="predicted"/>
<protein>
    <recommendedName>
        <fullName evidence="1">KIB1-4 beta-propeller domain-containing protein</fullName>
    </recommendedName>
</protein>
<dbReference type="PANTHER" id="PTHR44586">
    <property type="entry name" value="F-BOX DOMAIN CONTAINING PROTEIN, EXPRESSED"/>
    <property type="match status" value="1"/>
</dbReference>